<accession>A0A3P3XPY5</accession>
<keyword evidence="2" id="KW-0378">Hydrolase</keyword>
<keyword evidence="3" id="KW-0326">Glycosidase</keyword>
<dbReference type="SUPFAM" id="SSF48208">
    <property type="entry name" value="Six-hairpin glycosidases"/>
    <property type="match status" value="1"/>
</dbReference>
<dbReference type="GO" id="GO:0004573">
    <property type="term" value="F:Glc3Man9GlcNAc2 oligosaccharide glucosidase activity"/>
    <property type="evidence" value="ECO:0007669"/>
    <property type="project" value="InterPro"/>
</dbReference>
<evidence type="ECO:0000256" key="2">
    <source>
        <dbReference type="ARBA" id="ARBA00022801"/>
    </source>
</evidence>
<proteinExistence type="inferred from homology"/>
<protein>
    <recommendedName>
        <fullName evidence="4">Mannosylglycerate hydrolase MGH1-like glycoside hydrolase domain-containing protein</fullName>
    </recommendedName>
</protein>
<comment type="similarity">
    <text evidence="1">Belongs to the glycosyl hydrolase 63 family.</text>
</comment>
<evidence type="ECO:0000259" key="4">
    <source>
        <dbReference type="Pfam" id="PF22422"/>
    </source>
</evidence>
<dbReference type="InterPro" id="IPR008928">
    <property type="entry name" value="6-hairpin_glycosidase_sf"/>
</dbReference>
<dbReference type="PANTHER" id="PTHR10412">
    <property type="entry name" value="MANNOSYL-OLIGOSACCHARIDE GLUCOSIDASE"/>
    <property type="match status" value="1"/>
</dbReference>
<dbReference type="GO" id="GO:0006487">
    <property type="term" value="P:protein N-linked glycosylation"/>
    <property type="evidence" value="ECO:0007669"/>
    <property type="project" value="TreeGrafter"/>
</dbReference>
<dbReference type="AlphaFoldDB" id="A0A3P3XPY5"/>
<dbReference type="Gene3D" id="1.50.10.10">
    <property type="match status" value="1"/>
</dbReference>
<evidence type="ECO:0000256" key="1">
    <source>
        <dbReference type="ARBA" id="ARBA00010833"/>
    </source>
</evidence>
<gene>
    <name evidence="5" type="ORF">SPIRO4BDMA_40919</name>
</gene>
<organism evidence="5">
    <name type="scientific">uncultured spirochete</name>
    <dbReference type="NCBI Taxonomy" id="156406"/>
    <lineage>
        <taxon>Bacteria</taxon>
        <taxon>Pseudomonadati</taxon>
        <taxon>Spirochaetota</taxon>
        <taxon>Spirochaetia</taxon>
        <taxon>Spirochaetales</taxon>
        <taxon>environmental samples</taxon>
    </lineage>
</organism>
<dbReference type="GO" id="GO:0009311">
    <property type="term" value="P:oligosaccharide metabolic process"/>
    <property type="evidence" value="ECO:0007669"/>
    <property type="project" value="InterPro"/>
</dbReference>
<dbReference type="Pfam" id="PF22422">
    <property type="entry name" value="MGH1-like_GH"/>
    <property type="match status" value="1"/>
</dbReference>
<evidence type="ECO:0000313" key="5">
    <source>
        <dbReference type="EMBL" id="SLM18347.1"/>
    </source>
</evidence>
<feature type="domain" description="Mannosylglycerate hydrolase MGH1-like glycoside hydrolase" evidence="4">
    <location>
        <begin position="43"/>
        <end position="416"/>
    </location>
</feature>
<dbReference type="InterPro" id="IPR012341">
    <property type="entry name" value="6hp_glycosidase-like_sf"/>
</dbReference>
<evidence type="ECO:0000256" key="3">
    <source>
        <dbReference type="ARBA" id="ARBA00023295"/>
    </source>
</evidence>
<dbReference type="InterPro" id="IPR054491">
    <property type="entry name" value="MGH1-like_GH"/>
</dbReference>
<dbReference type="PANTHER" id="PTHR10412:SF11">
    <property type="entry name" value="MANNOSYL-OLIGOSACCHARIDE GLUCOSIDASE"/>
    <property type="match status" value="1"/>
</dbReference>
<dbReference type="EMBL" id="FWDO01000004">
    <property type="protein sequence ID" value="SLM18347.1"/>
    <property type="molecule type" value="Genomic_DNA"/>
</dbReference>
<reference evidence="5" key="1">
    <citation type="submission" date="2017-02" db="EMBL/GenBank/DDBJ databases">
        <authorList>
            <person name="Regsiter A."/>
            <person name="William W."/>
        </authorList>
    </citation>
    <scope>NUCLEOTIDE SEQUENCE</scope>
    <source>
        <strain evidence="5">BdmA 4</strain>
    </source>
</reference>
<name>A0A3P3XPY5_9SPIR</name>
<dbReference type="InterPro" id="IPR004888">
    <property type="entry name" value="Glycoside_hydrolase_63"/>
</dbReference>
<sequence length="429" mass="48311">MRTQQAWIERCSEVLRGNLPDQKVLEKLLYRYTCPAREKGTYLPQWLWDSCFHAMAYRWFDPDMAWEELQSLFVHQFGEGPDAGMVPHMSHLEESGALAAQRLFRHKDCSTITQPPLISVAARAVHRKAPDKSILAKLYPKLRAYHDWFDRRRDDDHDNLVAIVHPWESGWDASQRWDGLMGLDALGAGALRALEQKRNDLVSVCAVHGYDAEVLAQVPDAFYAEPADFNAIRAADLLALAEIADELKKPSESRELEARARAVQRAVHDKMVSFGDGELRAHDLLGPAEEKSPTDHAGKFVLMFGHCLLQAEADALSSELFDPAGAYATPYKVASTSRFDPLFDPKEYWRGNVWLSLNWLVWKGLLAYGQEGAAAAMVRDSLALVEKSGFCEFFNPLTGEAGEKYGRICPRNQSWSTIILDMLQGTTDE</sequence>